<dbReference type="EMBL" id="CAJHJT010000012">
    <property type="protein sequence ID" value="CAD6998707.1"/>
    <property type="molecule type" value="Genomic_DNA"/>
</dbReference>
<evidence type="ECO:0000256" key="1">
    <source>
        <dbReference type="SAM" id="Coils"/>
    </source>
</evidence>
<evidence type="ECO:0000313" key="2">
    <source>
        <dbReference type="EMBL" id="CAD6998707.1"/>
    </source>
</evidence>
<reference evidence="2" key="1">
    <citation type="submission" date="2020-11" db="EMBL/GenBank/DDBJ databases">
        <authorList>
            <person name="Whitehead M."/>
        </authorList>
    </citation>
    <scope>NUCLEOTIDE SEQUENCE</scope>
    <source>
        <strain evidence="2">EGII</strain>
    </source>
</reference>
<gene>
    <name evidence="2" type="ORF">CCAP1982_LOCUS7264</name>
</gene>
<keyword evidence="1" id="KW-0175">Coiled coil</keyword>
<organism evidence="2 3">
    <name type="scientific">Ceratitis capitata</name>
    <name type="common">Mediterranean fruit fly</name>
    <name type="synonym">Tephritis capitata</name>
    <dbReference type="NCBI Taxonomy" id="7213"/>
    <lineage>
        <taxon>Eukaryota</taxon>
        <taxon>Metazoa</taxon>
        <taxon>Ecdysozoa</taxon>
        <taxon>Arthropoda</taxon>
        <taxon>Hexapoda</taxon>
        <taxon>Insecta</taxon>
        <taxon>Pterygota</taxon>
        <taxon>Neoptera</taxon>
        <taxon>Endopterygota</taxon>
        <taxon>Diptera</taxon>
        <taxon>Brachycera</taxon>
        <taxon>Muscomorpha</taxon>
        <taxon>Tephritoidea</taxon>
        <taxon>Tephritidae</taxon>
        <taxon>Ceratitis</taxon>
        <taxon>Ceratitis</taxon>
    </lineage>
</organism>
<keyword evidence="3" id="KW-1185">Reference proteome</keyword>
<dbReference type="Proteomes" id="UP000606786">
    <property type="component" value="Unassembled WGS sequence"/>
</dbReference>
<dbReference type="AlphaFoldDB" id="A0A811ULL2"/>
<proteinExistence type="predicted"/>
<sequence length="269" mass="32037">MSTELINLFEIIISNSRAFVQRTAESETMTEIQLENENVKIQQLTNEYDEIMKKNNEMKYLRDSTNEHALKDITNRVNVTTNKKDTQAYKKEKDKLRDANKQHYIVCYEYACAISGRKRVRIARNQWISIRTLDRMIKARHASSAMLQKYGDWLLQRPVKFLQIKCPNSIELWNLVRELYPHKFYGFIFTNKSCAEIELLSRDQLLEKYHQDLKFENPILQKLQLKGNQDVLEKCFTSDEECKDLFTRIINSTIDYIEDKNLLMKVKQF</sequence>
<accession>A0A811ULL2</accession>
<comment type="caution">
    <text evidence="2">The sequence shown here is derived from an EMBL/GenBank/DDBJ whole genome shotgun (WGS) entry which is preliminary data.</text>
</comment>
<protein>
    <submittedName>
        <fullName evidence="2">(Mediterranean fruit fly) hypothetical protein</fullName>
    </submittedName>
</protein>
<name>A0A811ULL2_CERCA</name>
<feature type="coiled-coil region" evidence="1">
    <location>
        <begin position="34"/>
        <end position="102"/>
    </location>
</feature>
<evidence type="ECO:0000313" key="3">
    <source>
        <dbReference type="Proteomes" id="UP000606786"/>
    </source>
</evidence>